<dbReference type="KEGG" id="swp:swp_3862"/>
<keyword evidence="4" id="KW-1185">Reference proteome</keyword>
<dbReference type="Proteomes" id="UP000000753">
    <property type="component" value="Chromosome"/>
</dbReference>
<dbReference type="InterPro" id="IPR025164">
    <property type="entry name" value="Toastrack_DUF4097"/>
</dbReference>
<evidence type="ECO:0000256" key="1">
    <source>
        <dbReference type="SAM" id="SignalP"/>
    </source>
</evidence>
<keyword evidence="1" id="KW-0732">Signal</keyword>
<evidence type="ECO:0000313" key="4">
    <source>
        <dbReference type="Proteomes" id="UP000000753"/>
    </source>
</evidence>
<feature type="signal peptide" evidence="1">
    <location>
        <begin position="1"/>
        <end position="22"/>
    </location>
</feature>
<name>B8CQS3_SHEPW</name>
<protein>
    <recommendedName>
        <fullName evidence="2">DUF4097 domain-containing protein</fullName>
    </recommendedName>
</protein>
<accession>B8CQS3</accession>
<dbReference type="RefSeq" id="WP_020913881.1">
    <property type="nucleotide sequence ID" value="NC_011566.1"/>
</dbReference>
<dbReference type="HOGENOM" id="CLU_074744_1_0_6"/>
<feature type="chain" id="PRO_5002870173" description="DUF4097 domain-containing protein" evidence="1">
    <location>
        <begin position="23"/>
        <end position="313"/>
    </location>
</feature>
<dbReference type="AlphaFoldDB" id="B8CQS3"/>
<gene>
    <name evidence="3" type="ordered locus">swp_3862</name>
</gene>
<organism evidence="3 4">
    <name type="scientific">Shewanella piezotolerans (strain WP3 / JCM 13877)</name>
    <dbReference type="NCBI Taxonomy" id="225849"/>
    <lineage>
        <taxon>Bacteria</taxon>
        <taxon>Pseudomonadati</taxon>
        <taxon>Pseudomonadota</taxon>
        <taxon>Gammaproteobacteria</taxon>
        <taxon>Alteromonadales</taxon>
        <taxon>Shewanellaceae</taxon>
        <taxon>Shewanella</taxon>
    </lineage>
</organism>
<dbReference type="eggNOG" id="COG3595">
    <property type="taxonomic scope" value="Bacteria"/>
</dbReference>
<reference evidence="3 4" key="1">
    <citation type="journal article" date="2008" name="PLoS ONE">
        <title>Environmental adaptation: genomic analysis of the piezotolerant and psychrotolerant deep-sea iron reducing bacterium Shewanella piezotolerans WP3.</title>
        <authorList>
            <person name="Wang F."/>
            <person name="Wang J."/>
            <person name="Jian H."/>
            <person name="Zhang B."/>
            <person name="Li S."/>
            <person name="Wang F."/>
            <person name="Zeng X."/>
            <person name="Gao L."/>
            <person name="Bartlett D.H."/>
            <person name="Yu J."/>
            <person name="Hu S."/>
            <person name="Xiao X."/>
        </authorList>
    </citation>
    <scope>NUCLEOTIDE SEQUENCE [LARGE SCALE GENOMIC DNA]</scope>
    <source>
        <strain evidence="4">WP3 / JCM 13877</strain>
    </source>
</reference>
<proteinExistence type="predicted"/>
<feature type="domain" description="DUF4097" evidence="2">
    <location>
        <begin position="37"/>
        <end position="311"/>
    </location>
</feature>
<dbReference type="STRING" id="225849.swp_3862"/>
<evidence type="ECO:0000259" key="2">
    <source>
        <dbReference type="Pfam" id="PF13349"/>
    </source>
</evidence>
<dbReference type="Pfam" id="PF13349">
    <property type="entry name" value="DUF4097"/>
    <property type="match status" value="1"/>
</dbReference>
<sequence length="313" mass="33384">MIKTPLISLALTTLVFSQTLIAAESVDQTQSFKGEAKVSVNVQRGDVIFKPWDKNEISVKGELDELSEGLTFTVNGSHVVIEDKMPRQYNGSNKEGSQLTIMLPQRIKLQAEGVSANYRIDGFNGKMDISSVSGDIKATQLQDKVMIHTVSGDISSRELNGKVMLETVSGEIKDTDSAGKVAYRLVSGELTASSRADQVSVELVSGDASLALGDIESLSIKTVSGDIELSINSLKDKAKLGSVSGDIDVHFTAKVNASFDINGGPSGKITNKLTNDKVSKEQYSPQTYLKFQAGDGSATLNASTISGNIELSN</sequence>
<dbReference type="EMBL" id="CP000472">
    <property type="protein sequence ID" value="ACJ30539.1"/>
    <property type="molecule type" value="Genomic_DNA"/>
</dbReference>
<evidence type="ECO:0000313" key="3">
    <source>
        <dbReference type="EMBL" id="ACJ30539.1"/>
    </source>
</evidence>